<dbReference type="GeneID" id="106816288"/>
<reference evidence="3" key="1">
    <citation type="submission" date="2025-08" db="UniProtKB">
        <authorList>
            <consortium name="RefSeq"/>
        </authorList>
    </citation>
    <scope>IDENTIFICATION</scope>
</reference>
<accession>A0ABM1EVY5</accession>
<dbReference type="RefSeq" id="XP_014676356.1">
    <property type="nucleotide sequence ID" value="XM_014820870.1"/>
</dbReference>
<evidence type="ECO:0000313" key="3">
    <source>
        <dbReference type="RefSeq" id="XP_014676356.1"/>
    </source>
</evidence>
<gene>
    <name evidence="3" type="primary">LOC106816288</name>
</gene>
<name>A0ABM1EVY5_PRICU</name>
<keyword evidence="2" id="KW-1185">Reference proteome</keyword>
<feature type="compositionally biased region" description="Basic and acidic residues" evidence="1">
    <location>
        <begin position="1"/>
        <end position="22"/>
    </location>
</feature>
<organism evidence="2 3">
    <name type="scientific">Priapulus caudatus</name>
    <name type="common">Priapulid worm</name>
    <dbReference type="NCBI Taxonomy" id="37621"/>
    <lineage>
        <taxon>Eukaryota</taxon>
        <taxon>Metazoa</taxon>
        <taxon>Ecdysozoa</taxon>
        <taxon>Scalidophora</taxon>
        <taxon>Priapulida</taxon>
        <taxon>Priapulimorpha</taxon>
        <taxon>Priapulimorphida</taxon>
        <taxon>Priapulidae</taxon>
        <taxon>Priapulus</taxon>
    </lineage>
</organism>
<dbReference type="Proteomes" id="UP000695022">
    <property type="component" value="Unplaced"/>
</dbReference>
<dbReference type="Gene3D" id="3.30.160.60">
    <property type="entry name" value="Classic Zinc Finger"/>
    <property type="match status" value="1"/>
</dbReference>
<feature type="region of interest" description="Disordered" evidence="1">
    <location>
        <begin position="1"/>
        <end position="65"/>
    </location>
</feature>
<evidence type="ECO:0000313" key="2">
    <source>
        <dbReference type="Proteomes" id="UP000695022"/>
    </source>
</evidence>
<sequence length="151" mass="17496">MRAHALKEESAQKLREEAVKEENGEETPTPMRKRRHAAEKARQIVKKMASDIAESGSKSRDSKKETVLPYKVPDFLPVTPEMLSTWKQELKKNGFIHCEFPNCPSRFDDWQAYRRHYIRCPCSPHDPGSYACLSCSKEYSTPEGIKWHNQT</sequence>
<evidence type="ECO:0000256" key="1">
    <source>
        <dbReference type="SAM" id="MobiDB-lite"/>
    </source>
</evidence>
<protein>
    <submittedName>
        <fullName evidence="3">Zinc finger protein 512B-like</fullName>
    </submittedName>
</protein>
<proteinExistence type="predicted"/>
<feature type="non-terminal residue" evidence="3">
    <location>
        <position position="151"/>
    </location>
</feature>